<reference evidence="2" key="1">
    <citation type="submission" date="2021-04" db="EMBL/GenBank/DDBJ databases">
        <title>Genomic analysis of electroactive and textile dye degrading Bacillus circulans strain: DC10 isolated from constructed wetland-microbial fuel cells treating textile dye wastewaters.</title>
        <authorList>
            <person name="Patel D.U."/>
            <person name="Desai C.R."/>
        </authorList>
    </citation>
    <scope>NUCLEOTIDE SEQUENCE</scope>
    <source>
        <strain evidence="2">DC10</strain>
    </source>
</reference>
<gene>
    <name evidence="2" type="ORF">KD144_08095</name>
</gene>
<protein>
    <submittedName>
        <fullName evidence="2">Helix-turn-helix transcriptional regulator</fullName>
    </submittedName>
</protein>
<organism evidence="2">
    <name type="scientific">Niallia circulans</name>
    <name type="common">Bacillus circulans</name>
    <dbReference type="NCBI Taxonomy" id="1397"/>
    <lineage>
        <taxon>Bacteria</taxon>
        <taxon>Bacillati</taxon>
        <taxon>Bacillota</taxon>
        <taxon>Bacilli</taxon>
        <taxon>Bacillales</taxon>
        <taxon>Bacillaceae</taxon>
        <taxon>Niallia</taxon>
    </lineage>
</organism>
<dbReference type="CDD" id="cd00093">
    <property type="entry name" value="HTH_XRE"/>
    <property type="match status" value="1"/>
</dbReference>
<dbReference type="PROSITE" id="PS50943">
    <property type="entry name" value="HTH_CROC1"/>
    <property type="match status" value="1"/>
</dbReference>
<accession>A0A941GH48</accession>
<proteinExistence type="predicted"/>
<dbReference type="RefSeq" id="WP_212118338.1">
    <property type="nucleotide sequence ID" value="NZ_JAGTPX020000007.1"/>
</dbReference>
<dbReference type="InterPro" id="IPR010982">
    <property type="entry name" value="Lambda_DNA-bd_dom_sf"/>
</dbReference>
<dbReference type="SUPFAM" id="SSF47413">
    <property type="entry name" value="lambda repressor-like DNA-binding domains"/>
    <property type="match status" value="1"/>
</dbReference>
<dbReference type="AlphaFoldDB" id="A0A941GH48"/>
<dbReference type="InterPro" id="IPR001387">
    <property type="entry name" value="Cro/C1-type_HTH"/>
</dbReference>
<feature type="domain" description="HTH cro/C1-type" evidence="1">
    <location>
        <begin position="20"/>
        <end position="62"/>
    </location>
</feature>
<evidence type="ECO:0000313" key="2">
    <source>
        <dbReference type="EMBL" id="MBR8669500.1"/>
    </source>
</evidence>
<comment type="caution">
    <text evidence="2">The sequence shown here is derived from an EMBL/GenBank/DDBJ whole genome shotgun (WGS) entry which is preliminary data.</text>
</comment>
<dbReference type="GO" id="GO:0003677">
    <property type="term" value="F:DNA binding"/>
    <property type="evidence" value="ECO:0007669"/>
    <property type="project" value="InterPro"/>
</dbReference>
<dbReference type="EMBL" id="JAGTPX010000006">
    <property type="protein sequence ID" value="MBR8669500.1"/>
    <property type="molecule type" value="Genomic_DNA"/>
</dbReference>
<name>A0A941GH48_NIACI</name>
<evidence type="ECO:0000259" key="1">
    <source>
        <dbReference type="PROSITE" id="PS50943"/>
    </source>
</evidence>
<sequence>MKSIPQRDMKPIKEKVAIRLKAIQKEYSLSLSEMAMLLEIPKATLNSYLRGLALPPLSVVEKFNFSDLDVEWLYYGDIVEYIGDYLLFRGHGKFLDSHPNTPQMVYLMYDITTSGSNPSEKVSLTDKDIERFFEKYYRECIKQVY</sequence>